<organism evidence="2 3">
    <name type="scientific">Tsukamurella pseudospumae</name>
    <dbReference type="NCBI Taxonomy" id="239498"/>
    <lineage>
        <taxon>Bacteria</taxon>
        <taxon>Bacillati</taxon>
        <taxon>Actinomycetota</taxon>
        <taxon>Actinomycetes</taxon>
        <taxon>Mycobacteriales</taxon>
        <taxon>Tsukamurellaceae</taxon>
        <taxon>Tsukamurella</taxon>
    </lineage>
</organism>
<evidence type="ECO:0000313" key="3">
    <source>
        <dbReference type="Proteomes" id="UP000070258"/>
    </source>
</evidence>
<accession>A0A138A0T5</accession>
<gene>
    <name evidence="2" type="ORF">AXK60_20075</name>
    <name evidence="1" type="ORF">AXK61_09485</name>
</gene>
<comment type="caution">
    <text evidence="2">The sequence shown here is derived from an EMBL/GenBank/DDBJ whole genome shotgun (WGS) entry which is preliminary data.</text>
</comment>
<dbReference type="Proteomes" id="UP000070409">
    <property type="component" value="Unassembled WGS sequence"/>
</dbReference>
<dbReference type="RefSeq" id="WP_068575145.1">
    <property type="nucleotide sequence ID" value="NZ_LSRE01000050.1"/>
</dbReference>
<dbReference type="EMBL" id="LSRE01000050">
    <property type="protein sequence ID" value="KXO88877.1"/>
    <property type="molecule type" value="Genomic_DNA"/>
</dbReference>
<evidence type="ECO:0008006" key="5">
    <source>
        <dbReference type="Google" id="ProtNLM"/>
    </source>
</evidence>
<sequence length="67" mass="7181">MTKTFAHTTDQTVAQLLSIVEGGDDVLLTRDGKPLAVLSKAQPEAVAVSNMQTFDIPETFYENLGGV</sequence>
<protein>
    <recommendedName>
        <fullName evidence="5">Antitoxin</fullName>
    </recommendedName>
</protein>
<dbReference type="Proteomes" id="UP000070258">
    <property type="component" value="Unassembled WGS sequence"/>
</dbReference>
<evidence type="ECO:0000313" key="1">
    <source>
        <dbReference type="EMBL" id="KXO88877.1"/>
    </source>
</evidence>
<evidence type="ECO:0000313" key="2">
    <source>
        <dbReference type="EMBL" id="KXP04040.1"/>
    </source>
</evidence>
<reference evidence="1 4" key="3">
    <citation type="submission" date="2016-02" db="EMBL/GenBank/DDBJ databases">
        <authorList>
            <person name="Teng J.L."/>
            <person name="Tang Y."/>
            <person name="Huang Y."/>
            <person name="Guo F."/>
            <person name="Wei W."/>
            <person name="Chen J.H."/>
            <person name="Wong S.Y."/>
            <person name="Lau S.K."/>
            <person name="Woo P.C."/>
        </authorList>
    </citation>
    <scope>NUCLEOTIDE SEQUENCE [LARGE SCALE GENOMIC DNA]</scope>
    <source>
        <strain evidence="1 4">JCM 13375</strain>
    </source>
</reference>
<dbReference type="AlphaFoldDB" id="A0A138A0T5"/>
<keyword evidence="4" id="KW-1185">Reference proteome</keyword>
<reference evidence="2" key="1">
    <citation type="submission" date="2016-02" db="EMBL/GenBank/DDBJ databases">
        <authorList>
            <person name="Teng J.L."/>
            <person name="Yang Y."/>
            <person name="Huang Y."/>
            <person name="Guo F."/>
            <person name="Wei W."/>
            <person name="Chen J.H."/>
            <person name="Wong S.Y."/>
            <person name="Lau S.K."/>
            <person name="Woo P.C."/>
        </authorList>
    </citation>
    <scope>NUCLEOTIDE SEQUENCE</scope>
    <source>
        <strain evidence="2">JCM 15929</strain>
    </source>
</reference>
<dbReference type="OrthoDB" id="4774387at2"/>
<evidence type="ECO:0000313" key="4">
    <source>
        <dbReference type="Proteomes" id="UP000070409"/>
    </source>
</evidence>
<proteinExistence type="predicted"/>
<reference evidence="3" key="2">
    <citation type="submission" date="2016-02" db="EMBL/GenBank/DDBJ databases">
        <authorList>
            <person name="Wen L."/>
            <person name="He K."/>
            <person name="Yang H."/>
        </authorList>
    </citation>
    <scope>NUCLEOTIDE SEQUENCE [LARGE SCALE GENOMIC DNA]</scope>
    <source>
        <strain evidence="3">JCM 15929</strain>
    </source>
</reference>
<dbReference type="EMBL" id="LSRF01000058">
    <property type="protein sequence ID" value="KXP04040.1"/>
    <property type="molecule type" value="Genomic_DNA"/>
</dbReference>
<name>A0A138A0T5_9ACTN</name>